<feature type="transmembrane region" description="Helical" evidence="1">
    <location>
        <begin position="31"/>
        <end position="52"/>
    </location>
</feature>
<evidence type="ECO:0000313" key="3">
    <source>
        <dbReference type="Proteomes" id="UP000594042"/>
    </source>
</evidence>
<evidence type="ECO:0008006" key="4">
    <source>
        <dbReference type="Google" id="ProtNLM"/>
    </source>
</evidence>
<dbReference type="RefSeq" id="WP_021930459.1">
    <property type="nucleotide sequence ID" value="NZ_AP023322.1"/>
</dbReference>
<dbReference type="PANTHER" id="PTHR34989">
    <property type="entry name" value="PROTEIN HDED"/>
    <property type="match status" value="1"/>
</dbReference>
<feature type="transmembrane region" description="Helical" evidence="1">
    <location>
        <begin position="90"/>
        <end position="109"/>
    </location>
</feature>
<keyword evidence="1" id="KW-0812">Transmembrane</keyword>
<dbReference type="Proteomes" id="UP000594042">
    <property type="component" value="Chromosome"/>
</dbReference>
<proteinExistence type="predicted"/>
<keyword evidence="1" id="KW-1133">Transmembrane helix</keyword>
<keyword evidence="1" id="KW-0472">Membrane</keyword>
<dbReference type="AlphaFoldDB" id="A0A7G1HW93"/>
<dbReference type="GO" id="GO:0005886">
    <property type="term" value="C:plasma membrane"/>
    <property type="evidence" value="ECO:0007669"/>
    <property type="project" value="TreeGrafter"/>
</dbReference>
<dbReference type="EMBL" id="AP023322">
    <property type="protein sequence ID" value="BCI62448.1"/>
    <property type="molecule type" value="Genomic_DNA"/>
</dbReference>
<sequence length="171" mass="19009">MGTIQWTLIRSVFAIVLGIVTVKWPDQVLGYIVSIIGIMFIATGIVALLNYFSRRKKAISKSFSYIPVESIGSILLGLCLALMPTVFIGFLMYVLGFLLLLAGIFQILTLASIQRNTTVALFFYLFPILILITGIIILINPFDSMNTVLIVFGIAAIVYGVIDIINYFKFR</sequence>
<dbReference type="KEGG" id="copr:Cop2CBH44_08010"/>
<dbReference type="InterPro" id="IPR005325">
    <property type="entry name" value="DUF308_memb"/>
</dbReference>
<dbReference type="Pfam" id="PF03729">
    <property type="entry name" value="DUF308"/>
    <property type="match status" value="2"/>
</dbReference>
<dbReference type="PANTHER" id="PTHR34989:SF1">
    <property type="entry name" value="PROTEIN HDED"/>
    <property type="match status" value="1"/>
</dbReference>
<protein>
    <recommendedName>
        <fullName evidence="4">DUF308 domain-containing protein</fullName>
    </recommendedName>
</protein>
<gene>
    <name evidence="2" type="ORF">Cop2CBH44_08010</name>
</gene>
<reference evidence="3" key="1">
    <citation type="submission" date="2020-07" db="EMBL/GenBank/DDBJ databases">
        <title>Complete genome sequencing of Coprobacter sp. strain 2CBH44.</title>
        <authorList>
            <person name="Sakamoto M."/>
            <person name="Murakami T."/>
            <person name="Mori H."/>
        </authorList>
    </citation>
    <scope>NUCLEOTIDE SEQUENCE [LARGE SCALE GENOMIC DNA]</scope>
    <source>
        <strain evidence="3">2CBH44</strain>
    </source>
</reference>
<evidence type="ECO:0000256" key="1">
    <source>
        <dbReference type="SAM" id="Phobius"/>
    </source>
</evidence>
<accession>A0A7G1HW93</accession>
<feature type="transmembrane region" description="Helical" evidence="1">
    <location>
        <begin position="121"/>
        <end position="142"/>
    </location>
</feature>
<organism evidence="2 3">
    <name type="scientific">Coprobacter secundus subsp. similis</name>
    <dbReference type="NCBI Taxonomy" id="2751153"/>
    <lineage>
        <taxon>Bacteria</taxon>
        <taxon>Pseudomonadati</taxon>
        <taxon>Bacteroidota</taxon>
        <taxon>Bacteroidia</taxon>
        <taxon>Bacteroidales</taxon>
        <taxon>Barnesiellaceae</taxon>
        <taxon>Coprobacter</taxon>
    </lineage>
</organism>
<name>A0A7G1HW93_9BACT</name>
<dbReference type="InterPro" id="IPR052712">
    <property type="entry name" value="Acid_resist_chaperone_HdeD"/>
</dbReference>
<feature type="transmembrane region" description="Helical" evidence="1">
    <location>
        <begin position="64"/>
        <end position="84"/>
    </location>
</feature>
<evidence type="ECO:0000313" key="2">
    <source>
        <dbReference type="EMBL" id="BCI62448.1"/>
    </source>
</evidence>
<feature type="transmembrane region" description="Helical" evidence="1">
    <location>
        <begin position="7"/>
        <end position="25"/>
    </location>
</feature>
<keyword evidence="3" id="KW-1185">Reference proteome</keyword>
<feature type="transmembrane region" description="Helical" evidence="1">
    <location>
        <begin position="148"/>
        <end position="168"/>
    </location>
</feature>